<evidence type="ECO:0000313" key="1">
    <source>
        <dbReference type="EMBL" id="MEQ2269879.1"/>
    </source>
</evidence>
<gene>
    <name evidence="1" type="ORF">XENORESO_011473</name>
</gene>
<protein>
    <recommendedName>
        <fullName evidence="3">Secreted protein</fullName>
    </recommendedName>
</protein>
<dbReference type="EMBL" id="JAHRIM010053591">
    <property type="protein sequence ID" value="MEQ2269879.1"/>
    <property type="molecule type" value="Genomic_DNA"/>
</dbReference>
<evidence type="ECO:0008006" key="3">
    <source>
        <dbReference type="Google" id="ProtNLM"/>
    </source>
</evidence>
<sequence>MKSHASIVLSFFLSTRSHKNKQKSIGVLFVPPPPRYRKQGKNCPLDNSGRCDELVTCRGGSGCGGGEGGAGPGSCCNLSLQEEEVVTVVMVTDPHRVSRLHRARYHTVRGVR</sequence>
<reference evidence="1 2" key="1">
    <citation type="submission" date="2021-06" db="EMBL/GenBank/DDBJ databases">
        <authorList>
            <person name="Palmer J.M."/>
        </authorList>
    </citation>
    <scope>NUCLEOTIDE SEQUENCE [LARGE SCALE GENOMIC DNA]</scope>
    <source>
        <strain evidence="1 2">XR_2019</strain>
        <tissue evidence="1">Muscle</tissue>
    </source>
</reference>
<name>A0ABV0WLD6_9TELE</name>
<organism evidence="1 2">
    <name type="scientific">Xenotaenia resolanae</name>
    <dbReference type="NCBI Taxonomy" id="208358"/>
    <lineage>
        <taxon>Eukaryota</taxon>
        <taxon>Metazoa</taxon>
        <taxon>Chordata</taxon>
        <taxon>Craniata</taxon>
        <taxon>Vertebrata</taxon>
        <taxon>Euteleostomi</taxon>
        <taxon>Actinopterygii</taxon>
        <taxon>Neopterygii</taxon>
        <taxon>Teleostei</taxon>
        <taxon>Neoteleostei</taxon>
        <taxon>Acanthomorphata</taxon>
        <taxon>Ovalentaria</taxon>
        <taxon>Atherinomorphae</taxon>
        <taxon>Cyprinodontiformes</taxon>
        <taxon>Goodeidae</taxon>
        <taxon>Xenotaenia</taxon>
    </lineage>
</organism>
<dbReference type="Proteomes" id="UP001444071">
    <property type="component" value="Unassembled WGS sequence"/>
</dbReference>
<keyword evidence="2" id="KW-1185">Reference proteome</keyword>
<accession>A0ABV0WLD6</accession>
<proteinExistence type="predicted"/>
<comment type="caution">
    <text evidence="1">The sequence shown here is derived from an EMBL/GenBank/DDBJ whole genome shotgun (WGS) entry which is preliminary data.</text>
</comment>
<evidence type="ECO:0000313" key="2">
    <source>
        <dbReference type="Proteomes" id="UP001444071"/>
    </source>
</evidence>